<dbReference type="KEGG" id="ccau:EG346_17005"/>
<accession>A0A3G6M2C8</accession>
<keyword evidence="3" id="KW-0540">Nuclease</keyword>
<reference evidence="2" key="3">
    <citation type="submission" date="2018-11" db="EMBL/GenBank/DDBJ databases">
        <title>Proposal to divide the Flavobacteriaceae and reorganize its genera based on Amino Acid Identity values calculated from whole genome sequences.</title>
        <authorList>
            <person name="Nicholson A.C."/>
            <person name="Gulvik C.A."/>
            <person name="Whitney A.M."/>
            <person name="Humrighouse B.W."/>
            <person name="Bell M."/>
            <person name="Holmes B."/>
            <person name="Steigerwalt A."/>
            <person name="Villarma A."/>
            <person name="Sheth M."/>
            <person name="Batra D."/>
            <person name="Pryor J."/>
            <person name="Bernardet J.-F."/>
            <person name="Hugo C."/>
            <person name="Kampfer P."/>
            <person name="Newman J."/>
            <person name="Mcquiston J.R."/>
        </authorList>
    </citation>
    <scope>NUCLEOTIDE SEQUENCE [LARGE SCALE GENOMIC DNA]</scope>
    <source>
        <strain evidence="2">G0188</strain>
    </source>
</reference>
<dbReference type="SMART" id="SM00507">
    <property type="entry name" value="HNHc"/>
    <property type="match status" value="1"/>
</dbReference>
<reference evidence="5" key="2">
    <citation type="submission" date="2018-11" db="EMBL/GenBank/DDBJ databases">
        <title>Proposal to divide the Flavobacteriaceae and reorganize its genera based on Amino Acid Identity values calculated from whole genome sequences.</title>
        <authorList>
            <person name="Nicholson A.C."/>
            <person name="Gulvik C.A."/>
            <person name="Whitney A.M."/>
            <person name="Humrighouse B.W."/>
            <person name="Bell M."/>
            <person name="Holmes B."/>
            <person name="Steigerwalt A.G."/>
            <person name="Villarma A."/>
            <person name="Sheth M."/>
            <person name="Batra D."/>
            <person name="Pryor J."/>
            <person name="Bernardet J.-F."/>
            <person name="Hugo C."/>
            <person name="Kampfer P."/>
            <person name="Newman J."/>
            <person name="McQuiston J.R."/>
        </authorList>
    </citation>
    <scope>NUCLEOTIDE SEQUENCE [LARGE SCALE GENOMIC DNA]</scope>
    <source>
        <strain evidence="5">G0188</strain>
    </source>
</reference>
<accession>A0A376DU20</accession>
<dbReference type="CDD" id="cd00085">
    <property type="entry name" value="HNHc"/>
    <property type="match status" value="1"/>
</dbReference>
<sequence>MKDPAFLFYSKDFYEGTRMMLPKERACYMDLLVYQHQNGKIPDDNIILLDFCHGVDEATLKTTLNLKFSPSDNGWVCRDNFIRAFNHLGGENHWNWLGGVSDAETKFRTSAPYVRWKKKVLRRDKYKCANCFSTENLHVHHIKPYALFKDLRTVISNGVTLCQPCHVIAHKNLIK</sequence>
<keyword evidence="3" id="KW-0378">Hydrolase</keyword>
<dbReference type="RefSeq" id="WP_123880245.1">
    <property type="nucleotide sequence ID" value="NZ_CP033920.1"/>
</dbReference>
<dbReference type="OrthoDB" id="1345254at2"/>
<evidence type="ECO:0000313" key="4">
    <source>
        <dbReference type="Proteomes" id="UP000255224"/>
    </source>
</evidence>
<dbReference type="EMBL" id="CP033920">
    <property type="protein sequence ID" value="AZA49774.1"/>
    <property type="molecule type" value="Genomic_DNA"/>
</dbReference>
<proteinExistence type="predicted"/>
<evidence type="ECO:0000313" key="3">
    <source>
        <dbReference type="EMBL" id="STC95680.1"/>
    </source>
</evidence>
<dbReference type="InterPro" id="IPR003615">
    <property type="entry name" value="HNH_nuc"/>
</dbReference>
<feature type="domain" description="HNH nuclease" evidence="1">
    <location>
        <begin position="115"/>
        <end position="167"/>
    </location>
</feature>
<dbReference type="InterPro" id="IPR002711">
    <property type="entry name" value="HNH"/>
</dbReference>
<dbReference type="Pfam" id="PF01844">
    <property type="entry name" value="HNH"/>
    <property type="match status" value="1"/>
</dbReference>
<keyword evidence="3" id="KW-0255">Endonuclease</keyword>
<evidence type="ECO:0000313" key="5">
    <source>
        <dbReference type="Proteomes" id="UP000273270"/>
    </source>
</evidence>
<organism evidence="3 4">
    <name type="scientific">Chryseobacterium carnipullorum</name>
    <dbReference type="NCBI Taxonomy" id="1124835"/>
    <lineage>
        <taxon>Bacteria</taxon>
        <taxon>Pseudomonadati</taxon>
        <taxon>Bacteroidota</taxon>
        <taxon>Flavobacteriia</taxon>
        <taxon>Flavobacteriales</taxon>
        <taxon>Weeksellaceae</taxon>
        <taxon>Chryseobacterium group</taxon>
        <taxon>Chryseobacterium</taxon>
    </lineage>
</organism>
<gene>
    <name evidence="2" type="ORF">EG346_17005</name>
    <name evidence="3" type="ORF">NCTC13533_01955</name>
</gene>
<dbReference type="Proteomes" id="UP000273270">
    <property type="component" value="Chromosome"/>
</dbReference>
<dbReference type="AlphaFoldDB" id="A0A376DU20"/>
<evidence type="ECO:0000313" key="2">
    <source>
        <dbReference type="EMBL" id="AZA49774.1"/>
    </source>
</evidence>
<dbReference type="GO" id="GO:0003676">
    <property type="term" value="F:nucleic acid binding"/>
    <property type="evidence" value="ECO:0007669"/>
    <property type="project" value="InterPro"/>
</dbReference>
<reference evidence="3 4" key="1">
    <citation type="submission" date="2018-06" db="EMBL/GenBank/DDBJ databases">
        <authorList>
            <consortium name="Pathogen Informatics"/>
            <person name="Doyle S."/>
        </authorList>
    </citation>
    <scope>NUCLEOTIDE SEQUENCE [LARGE SCALE GENOMIC DNA]</scope>
    <source>
        <strain evidence="3 4">NCTC13533</strain>
    </source>
</reference>
<protein>
    <submittedName>
        <fullName evidence="2">DUF1376 domain-containing protein</fullName>
    </submittedName>
    <submittedName>
        <fullName evidence="3">HNH endonuclease</fullName>
    </submittedName>
</protein>
<dbReference type="GO" id="GO:0008270">
    <property type="term" value="F:zinc ion binding"/>
    <property type="evidence" value="ECO:0007669"/>
    <property type="project" value="InterPro"/>
</dbReference>
<dbReference type="EMBL" id="UFVQ01000003">
    <property type="protein sequence ID" value="STC95680.1"/>
    <property type="molecule type" value="Genomic_DNA"/>
</dbReference>
<keyword evidence="5" id="KW-1185">Reference proteome</keyword>
<evidence type="ECO:0000259" key="1">
    <source>
        <dbReference type="SMART" id="SM00507"/>
    </source>
</evidence>
<name>A0A376DU20_CHRCU</name>
<dbReference type="Gene3D" id="1.10.30.50">
    <property type="match status" value="1"/>
</dbReference>
<dbReference type="GO" id="GO:0004519">
    <property type="term" value="F:endonuclease activity"/>
    <property type="evidence" value="ECO:0007669"/>
    <property type="project" value="UniProtKB-KW"/>
</dbReference>
<dbReference type="Proteomes" id="UP000255224">
    <property type="component" value="Unassembled WGS sequence"/>
</dbReference>